<feature type="region of interest" description="Disordered" evidence="1">
    <location>
        <begin position="27"/>
        <end position="63"/>
    </location>
</feature>
<feature type="compositionally biased region" description="Basic residues" evidence="1">
    <location>
        <begin position="300"/>
        <end position="310"/>
    </location>
</feature>
<evidence type="ECO:0000313" key="3">
    <source>
        <dbReference type="Proteomes" id="UP001056384"/>
    </source>
</evidence>
<accession>A0A9Q9EGJ8</accession>
<name>A0A9Q9EGJ8_9PEZI</name>
<evidence type="ECO:0008006" key="4">
    <source>
        <dbReference type="Google" id="ProtNLM"/>
    </source>
</evidence>
<gene>
    <name evidence="2" type="ORF">Slin15195_G023080</name>
</gene>
<evidence type="ECO:0000256" key="1">
    <source>
        <dbReference type="SAM" id="MobiDB-lite"/>
    </source>
</evidence>
<organism evidence="2 3">
    <name type="scientific">Septoria linicola</name>
    <dbReference type="NCBI Taxonomy" id="215465"/>
    <lineage>
        <taxon>Eukaryota</taxon>
        <taxon>Fungi</taxon>
        <taxon>Dikarya</taxon>
        <taxon>Ascomycota</taxon>
        <taxon>Pezizomycotina</taxon>
        <taxon>Dothideomycetes</taxon>
        <taxon>Dothideomycetidae</taxon>
        <taxon>Mycosphaerellales</taxon>
        <taxon>Mycosphaerellaceae</taxon>
        <taxon>Septoria</taxon>
    </lineage>
</organism>
<sequence>MEDTDFKVLPEQIRLLVAERDADHADMRAYSQHEAQWRQRQAENATVDTNAQEPNQGTAGGALNSLRIHADNGEASEVTTFKSSLSVVRRYDLPKITSNLTSAVVVYEKAVPARIPGPVSKAPVTLSTLPAELRNRIYEFVDGQQSLSRESKLHDRTEPVTHGLAGASKQIRDEFLAIFLKDRKLIADEQYISVQDIKKWLRIFKGVDASKDSIASFTISWSQGVVEDFCASLPNHPTYEPSWWTQSRDSTPPWALSARRPATLVSRAKPCIWLCTRESVSVQQIARFSSNMSSTPSSASKRRVTTRLMG</sequence>
<keyword evidence="3" id="KW-1185">Reference proteome</keyword>
<evidence type="ECO:0000313" key="2">
    <source>
        <dbReference type="EMBL" id="USW48989.1"/>
    </source>
</evidence>
<dbReference type="Proteomes" id="UP001056384">
    <property type="component" value="Chromosome 2"/>
</dbReference>
<dbReference type="AlphaFoldDB" id="A0A9Q9EGJ8"/>
<reference evidence="2" key="1">
    <citation type="submission" date="2022-06" db="EMBL/GenBank/DDBJ databases">
        <title>Complete genome sequences of two strains of the flax pathogen Septoria linicola.</title>
        <authorList>
            <person name="Lapalu N."/>
            <person name="Simon A."/>
            <person name="Demenou B."/>
            <person name="Paumier D."/>
            <person name="Guillot M.-P."/>
            <person name="Gout L."/>
            <person name="Valade R."/>
        </authorList>
    </citation>
    <scope>NUCLEOTIDE SEQUENCE</scope>
    <source>
        <strain evidence="2">SE15195</strain>
    </source>
</reference>
<proteinExistence type="predicted"/>
<feature type="compositionally biased region" description="Polar residues" evidence="1">
    <location>
        <begin position="42"/>
        <end position="57"/>
    </location>
</feature>
<feature type="region of interest" description="Disordered" evidence="1">
    <location>
        <begin position="291"/>
        <end position="310"/>
    </location>
</feature>
<dbReference type="EMBL" id="CP099419">
    <property type="protein sequence ID" value="USW48989.1"/>
    <property type="molecule type" value="Genomic_DNA"/>
</dbReference>
<protein>
    <recommendedName>
        <fullName evidence="4">F-box domain-containing protein</fullName>
    </recommendedName>
</protein>